<evidence type="ECO:0000256" key="1">
    <source>
        <dbReference type="ARBA" id="ARBA00001206"/>
    </source>
</evidence>
<comment type="cofactor">
    <cofactor evidence="16">
        <name>NH4(+)</name>
        <dbReference type="ChEBI" id="CHEBI:28938"/>
    </cofactor>
    <cofactor evidence="16">
        <name>K(+)</name>
        <dbReference type="ChEBI" id="CHEBI:29103"/>
    </cofactor>
    <text evidence="16">A monovalent cation. Ammonium or potassium.</text>
</comment>
<dbReference type="HAMAP" id="MF_01274">
    <property type="entry name" value="Pantothen_kinase_3"/>
    <property type="match status" value="1"/>
</dbReference>
<evidence type="ECO:0000256" key="2">
    <source>
        <dbReference type="ARBA" id="ARBA00001958"/>
    </source>
</evidence>
<evidence type="ECO:0000256" key="10">
    <source>
        <dbReference type="ARBA" id="ARBA00022777"/>
    </source>
</evidence>
<gene>
    <name evidence="16" type="primary">coaX</name>
    <name evidence="17" type="ORF">BGX16_2188</name>
</gene>
<feature type="binding site" evidence="16">
    <location>
        <begin position="21"/>
        <end position="28"/>
    </location>
    <ligand>
        <name>ATP</name>
        <dbReference type="ChEBI" id="CHEBI:30616"/>
    </ligand>
</feature>
<evidence type="ECO:0000256" key="5">
    <source>
        <dbReference type="ARBA" id="ARBA00011738"/>
    </source>
</evidence>
<dbReference type="PANTHER" id="PTHR34265:SF1">
    <property type="entry name" value="TYPE III PANTOTHENATE KINASE"/>
    <property type="match status" value="1"/>
</dbReference>
<keyword evidence="7 16" id="KW-0963">Cytoplasm</keyword>
<feature type="binding site" evidence="16">
    <location>
        <position position="147"/>
    </location>
    <ligand>
        <name>ATP</name>
        <dbReference type="ChEBI" id="CHEBI:30616"/>
    </ligand>
</feature>
<keyword evidence="11 16" id="KW-0067">ATP-binding</keyword>
<comment type="function">
    <text evidence="16">Catalyzes the phosphorylation of pantothenate (Pan), the first step in CoA biosynthesis.</text>
</comment>
<dbReference type="Proteomes" id="UP000231134">
    <property type="component" value="Unassembled WGS sequence"/>
</dbReference>
<dbReference type="GO" id="GO:0046872">
    <property type="term" value="F:metal ion binding"/>
    <property type="evidence" value="ECO:0007669"/>
    <property type="project" value="UniProtKB-KW"/>
</dbReference>
<feature type="binding site" evidence="16">
    <location>
        <position position="115"/>
    </location>
    <ligand>
        <name>substrate</name>
    </ligand>
</feature>
<keyword evidence="16" id="KW-0479">Metal-binding</keyword>
<evidence type="ECO:0000256" key="15">
    <source>
        <dbReference type="ARBA" id="ARBA00040883"/>
    </source>
</evidence>
<proteinExistence type="inferred from homology"/>
<name>A0A2M9A8Y0_9BACT</name>
<dbReference type="RefSeq" id="WP_100426054.1">
    <property type="nucleotide sequence ID" value="NZ_PGEX01000001.1"/>
</dbReference>
<keyword evidence="18" id="KW-1185">Reference proteome</keyword>
<dbReference type="GO" id="GO:0004594">
    <property type="term" value="F:pantothenate kinase activity"/>
    <property type="evidence" value="ECO:0007669"/>
    <property type="project" value="UniProtKB-UniRule"/>
</dbReference>
<protein>
    <recommendedName>
        <fullName evidence="15 16">Type III pantothenate kinase</fullName>
        <ecNumber evidence="6 16">2.7.1.33</ecNumber>
    </recommendedName>
    <alternativeName>
        <fullName evidence="16">PanK-III</fullName>
    </alternativeName>
    <alternativeName>
        <fullName evidence="16">Pantothenic acid kinase</fullName>
    </alternativeName>
</protein>
<dbReference type="EC" id="2.7.1.33" evidence="6 16"/>
<keyword evidence="9 16" id="KW-0547">Nucleotide-binding</keyword>
<keyword evidence="13 16" id="KW-0173">Coenzyme A biosynthesis</keyword>
<dbReference type="InterPro" id="IPR004619">
    <property type="entry name" value="Type_III_PanK"/>
</dbReference>
<dbReference type="EMBL" id="PGEX01000001">
    <property type="protein sequence ID" value="PJJ42170.1"/>
    <property type="molecule type" value="Genomic_DNA"/>
</dbReference>
<keyword evidence="12 16" id="KW-0630">Potassium</keyword>
<comment type="cofactor">
    <cofactor evidence="2">
        <name>K(+)</name>
        <dbReference type="ChEBI" id="CHEBI:29103"/>
    </cofactor>
</comment>
<evidence type="ECO:0000256" key="13">
    <source>
        <dbReference type="ARBA" id="ARBA00022993"/>
    </source>
</evidence>
<evidence type="ECO:0000256" key="3">
    <source>
        <dbReference type="ARBA" id="ARBA00004496"/>
    </source>
</evidence>
<evidence type="ECO:0000256" key="14">
    <source>
        <dbReference type="ARBA" id="ARBA00038036"/>
    </source>
</evidence>
<dbReference type="NCBIfam" id="TIGR00671">
    <property type="entry name" value="baf"/>
    <property type="match status" value="1"/>
</dbReference>
<dbReference type="InterPro" id="IPR043129">
    <property type="entry name" value="ATPase_NBD"/>
</dbReference>
<feature type="active site" description="Proton acceptor" evidence="16">
    <location>
        <position position="124"/>
    </location>
</feature>
<dbReference type="UniPathway" id="UPA00241">
    <property type="reaction ID" value="UER00352"/>
</dbReference>
<dbReference type="GO" id="GO:0015937">
    <property type="term" value="P:coenzyme A biosynthetic process"/>
    <property type="evidence" value="ECO:0007669"/>
    <property type="project" value="UniProtKB-UniRule"/>
</dbReference>
<evidence type="ECO:0000256" key="16">
    <source>
        <dbReference type="HAMAP-Rule" id="MF_01274"/>
    </source>
</evidence>
<dbReference type="AlphaFoldDB" id="A0A2M9A8Y0"/>
<dbReference type="SUPFAM" id="SSF53067">
    <property type="entry name" value="Actin-like ATPase domain"/>
    <property type="match status" value="2"/>
</dbReference>
<organism evidence="17 18">
    <name type="scientific">Hallerella succinigenes</name>
    <dbReference type="NCBI Taxonomy" id="1896222"/>
    <lineage>
        <taxon>Bacteria</taxon>
        <taxon>Pseudomonadati</taxon>
        <taxon>Fibrobacterota</taxon>
        <taxon>Fibrobacteria</taxon>
        <taxon>Fibrobacterales</taxon>
        <taxon>Fibrobacteraceae</taxon>
        <taxon>Hallerella</taxon>
    </lineage>
</organism>
<comment type="subcellular location">
    <subcellularLocation>
        <location evidence="3 16">Cytoplasm</location>
    </subcellularLocation>
</comment>
<evidence type="ECO:0000256" key="8">
    <source>
        <dbReference type="ARBA" id="ARBA00022679"/>
    </source>
</evidence>
<feature type="binding site" evidence="16">
    <location>
        <begin position="122"/>
        <end position="125"/>
    </location>
    <ligand>
        <name>substrate</name>
    </ligand>
</feature>
<keyword evidence="10 16" id="KW-0418">Kinase</keyword>
<keyword evidence="8 16" id="KW-0808">Transferase</keyword>
<feature type="binding site" evidence="16">
    <location>
        <position position="198"/>
    </location>
    <ligand>
        <name>substrate</name>
    </ligand>
</feature>
<evidence type="ECO:0000256" key="6">
    <source>
        <dbReference type="ARBA" id="ARBA00012102"/>
    </source>
</evidence>
<evidence type="ECO:0000256" key="7">
    <source>
        <dbReference type="ARBA" id="ARBA00022490"/>
    </source>
</evidence>
<comment type="caution">
    <text evidence="17">The sequence shown here is derived from an EMBL/GenBank/DDBJ whole genome shotgun (WGS) entry which is preliminary data.</text>
</comment>
<evidence type="ECO:0000256" key="11">
    <source>
        <dbReference type="ARBA" id="ARBA00022840"/>
    </source>
</evidence>
<dbReference type="Gene3D" id="3.30.420.40">
    <property type="match status" value="2"/>
</dbReference>
<comment type="catalytic activity">
    <reaction evidence="1 16">
        <text>(R)-pantothenate + ATP = (R)-4'-phosphopantothenate + ADP + H(+)</text>
        <dbReference type="Rhea" id="RHEA:16373"/>
        <dbReference type="ChEBI" id="CHEBI:10986"/>
        <dbReference type="ChEBI" id="CHEBI:15378"/>
        <dbReference type="ChEBI" id="CHEBI:29032"/>
        <dbReference type="ChEBI" id="CHEBI:30616"/>
        <dbReference type="ChEBI" id="CHEBI:456216"/>
        <dbReference type="EC" id="2.7.1.33"/>
    </reaction>
</comment>
<accession>A0A2M9A8Y0</accession>
<comment type="similarity">
    <text evidence="14 16">Belongs to the type III pantothenate kinase family.</text>
</comment>
<evidence type="ECO:0000256" key="12">
    <source>
        <dbReference type="ARBA" id="ARBA00022958"/>
    </source>
</evidence>
<dbReference type="GO" id="GO:0005524">
    <property type="term" value="F:ATP binding"/>
    <property type="evidence" value="ECO:0007669"/>
    <property type="project" value="UniProtKB-UniRule"/>
</dbReference>
<reference evidence="17 18" key="1">
    <citation type="submission" date="2017-11" db="EMBL/GenBank/DDBJ databases">
        <title>Animal gut microbial communities from fecal samples from Wisconsin, USA.</title>
        <authorList>
            <person name="Neumann A."/>
        </authorList>
    </citation>
    <scope>NUCLEOTIDE SEQUENCE [LARGE SCALE GENOMIC DNA]</scope>
    <source>
        <strain evidence="17 18">UWS3</strain>
    </source>
</reference>
<feature type="binding site" evidence="16">
    <location>
        <position position="144"/>
    </location>
    <ligand>
        <name>K(+)</name>
        <dbReference type="ChEBI" id="CHEBI:29103"/>
    </ligand>
</feature>
<evidence type="ECO:0000313" key="18">
    <source>
        <dbReference type="Proteomes" id="UP000231134"/>
    </source>
</evidence>
<dbReference type="GO" id="GO:0005737">
    <property type="term" value="C:cytoplasm"/>
    <property type="evidence" value="ECO:0007669"/>
    <property type="project" value="UniProtKB-SubCell"/>
</dbReference>
<evidence type="ECO:0000256" key="9">
    <source>
        <dbReference type="ARBA" id="ARBA00022741"/>
    </source>
</evidence>
<dbReference type="Pfam" id="PF03309">
    <property type="entry name" value="Pan_kinase"/>
    <property type="match status" value="1"/>
</dbReference>
<dbReference type="PANTHER" id="PTHR34265">
    <property type="entry name" value="TYPE III PANTOTHENATE KINASE"/>
    <property type="match status" value="1"/>
</dbReference>
<evidence type="ECO:0000256" key="4">
    <source>
        <dbReference type="ARBA" id="ARBA00005225"/>
    </source>
</evidence>
<comment type="subunit">
    <text evidence="5 16">Homodimer.</text>
</comment>
<sequence>MKNAKKKPSIRKKAPYTFVVDVGNTHTVLGIYKGEKIEDHWRLTTRKETTSDEVLNRVGGLIRFSKIKLEEISFVGLSTVVPVLERPWVKALQKLLKKPVQVVNSNNCLDCPIAYLNPASLGADRLCNIISLRDRGYTDAIVIDMGTATTFDVMKDGGFEGGLIIPGISASMDVLTEKAARLKPVSIEWADRIVANNTDDAIRAGLLYGFIAELESLVQKIKNELGKKNVPVFATGGWGRMVLGHSDVIDTYDPYLTVNGVRLVAMYGNKAVEIDRDGDEE</sequence>
<evidence type="ECO:0000313" key="17">
    <source>
        <dbReference type="EMBL" id="PJJ42170.1"/>
    </source>
</evidence>
<dbReference type="CDD" id="cd24015">
    <property type="entry name" value="ASKHA_NBD_PanK-III"/>
    <property type="match status" value="1"/>
</dbReference>
<comment type="pathway">
    <text evidence="4 16">Cofactor biosynthesis; coenzyme A biosynthesis; CoA from (R)-pantothenate: step 1/5.</text>
</comment>
<dbReference type="OrthoDB" id="9804707at2"/>